<comment type="caution">
    <text evidence="1">The sequence shown here is derived from an EMBL/GenBank/DDBJ whole genome shotgun (WGS) entry which is preliminary data.</text>
</comment>
<dbReference type="Proteomes" id="UP000813444">
    <property type="component" value="Unassembled WGS sequence"/>
</dbReference>
<dbReference type="EMBL" id="JAGPNK010000007">
    <property type="protein sequence ID" value="KAH7318211.1"/>
    <property type="molecule type" value="Genomic_DNA"/>
</dbReference>
<evidence type="ECO:0000313" key="2">
    <source>
        <dbReference type="Proteomes" id="UP000813444"/>
    </source>
</evidence>
<evidence type="ECO:0000313" key="1">
    <source>
        <dbReference type="EMBL" id="KAH7318211.1"/>
    </source>
</evidence>
<sequence length="68" mass="7263">MAILCSANIGFPFWNSFPRLSLLHLPRFAITGYGGTTLRIAPILAPSCSSACLVILKPIEGRLTASES</sequence>
<proteinExistence type="predicted"/>
<gene>
    <name evidence="1" type="ORF">B0I35DRAFT_431548</name>
</gene>
<dbReference type="AlphaFoldDB" id="A0A8K0SLP4"/>
<name>A0A8K0SLP4_9HYPO</name>
<reference evidence="1" key="1">
    <citation type="journal article" date="2021" name="Nat. Commun.">
        <title>Genetic determinants of endophytism in the Arabidopsis root mycobiome.</title>
        <authorList>
            <person name="Mesny F."/>
            <person name="Miyauchi S."/>
            <person name="Thiergart T."/>
            <person name="Pickel B."/>
            <person name="Atanasova L."/>
            <person name="Karlsson M."/>
            <person name="Huettel B."/>
            <person name="Barry K.W."/>
            <person name="Haridas S."/>
            <person name="Chen C."/>
            <person name="Bauer D."/>
            <person name="Andreopoulos W."/>
            <person name="Pangilinan J."/>
            <person name="LaButti K."/>
            <person name="Riley R."/>
            <person name="Lipzen A."/>
            <person name="Clum A."/>
            <person name="Drula E."/>
            <person name="Henrissat B."/>
            <person name="Kohler A."/>
            <person name="Grigoriev I.V."/>
            <person name="Martin F.M."/>
            <person name="Hacquard S."/>
        </authorList>
    </citation>
    <scope>NUCLEOTIDE SEQUENCE</scope>
    <source>
        <strain evidence="1">MPI-CAGE-CH-0235</strain>
    </source>
</reference>
<keyword evidence="2" id="KW-1185">Reference proteome</keyword>
<accession>A0A8K0SLP4</accession>
<organism evidence="1 2">
    <name type="scientific">Stachybotrys elegans</name>
    <dbReference type="NCBI Taxonomy" id="80388"/>
    <lineage>
        <taxon>Eukaryota</taxon>
        <taxon>Fungi</taxon>
        <taxon>Dikarya</taxon>
        <taxon>Ascomycota</taxon>
        <taxon>Pezizomycotina</taxon>
        <taxon>Sordariomycetes</taxon>
        <taxon>Hypocreomycetidae</taxon>
        <taxon>Hypocreales</taxon>
        <taxon>Stachybotryaceae</taxon>
        <taxon>Stachybotrys</taxon>
    </lineage>
</organism>
<protein>
    <submittedName>
        <fullName evidence="1">Uncharacterized protein</fullName>
    </submittedName>
</protein>